<evidence type="ECO:0000313" key="2">
    <source>
        <dbReference type="EMBL" id="KAK7287246.1"/>
    </source>
</evidence>
<keyword evidence="3" id="KW-1185">Reference proteome</keyword>
<accession>A0AAN9IWH3</accession>
<dbReference type="EMBL" id="JAYWIO010000001">
    <property type="protein sequence ID" value="KAK7287246.1"/>
    <property type="molecule type" value="Genomic_DNA"/>
</dbReference>
<name>A0AAN9IWH3_CROPI</name>
<evidence type="ECO:0000256" key="1">
    <source>
        <dbReference type="SAM" id="MobiDB-lite"/>
    </source>
</evidence>
<gene>
    <name evidence="2" type="ORF">RIF29_00415</name>
</gene>
<sequence length="82" mass="9611">MLNVRYQERLNRIDILQRTRSDIGYLDDAAHQEILDLCNTPIHLDVEQRRRQSARSSRSNRAEQSRRGERGGGSRHVRGRNV</sequence>
<comment type="caution">
    <text evidence="2">The sequence shown here is derived from an EMBL/GenBank/DDBJ whole genome shotgun (WGS) entry which is preliminary data.</text>
</comment>
<organism evidence="2 3">
    <name type="scientific">Crotalaria pallida</name>
    <name type="common">Smooth rattlebox</name>
    <name type="synonym">Crotalaria striata</name>
    <dbReference type="NCBI Taxonomy" id="3830"/>
    <lineage>
        <taxon>Eukaryota</taxon>
        <taxon>Viridiplantae</taxon>
        <taxon>Streptophyta</taxon>
        <taxon>Embryophyta</taxon>
        <taxon>Tracheophyta</taxon>
        <taxon>Spermatophyta</taxon>
        <taxon>Magnoliopsida</taxon>
        <taxon>eudicotyledons</taxon>
        <taxon>Gunneridae</taxon>
        <taxon>Pentapetalae</taxon>
        <taxon>rosids</taxon>
        <taxon>fabids</taxon>
        <taxon>Fabales</taxon>
        <taxon>Fabaceae</taxon>
        <taxon>Papilionoideae</taxon>
        <taxon>50 kb inversion clade</taxon>
        <taxon>genistoids sensu lato</taxon>
        <taxon>core genistoids</taxon>
        <taxon>Crotalarieae</taxon>
        <taxon>Crotalaria</taxon>
    </lineage>
</organism>
<feature type="compositionally biased region" description="Basic residues" evidence="1">
    <location>
        <begin position="73"/>
        <end position="82"/>
    </location>
</feature>
<feature type="region of interest" description="Disordered" evidence="1">
    <location>
        <begin position="48"/>
        <end position="82"/>
    </location>
</feature>
<evidence type="ECO:0000313" key="3">
    <source>
        <dbReference type="Proteomes" id="UP001372338"/>
    </source>
</evidence>
<dbReference type="Proteomes" id="UP001372338">
    <property type="component" value="Unassembled WGS sequence"/>
</dbReference>
<reference evidence="2 3" key="1">
    <citation type="submission" date="2024-01" db="EMBL/GenBank/DDBJ databases">
        <title>The genomes of 5 underutilized Papilionoideae crops provide insights into root nodulation and disease resistanc.</title>
        <authorList>
            <person name="Yuan L."/>
        </authorList>
    </citation>
    <scope>NUCLEOTIDE SEQUENCE [LARGE SCALE GENOMIC DNA]</scope>
    <source>
        <strain evidence="2">ZHUSHIDOU_FW_LH</strain>
        <tissue evidence="2">Leaf</tissue>
    </source>
</reference>
<feature type="compositionally biased region" description="Basic and acidic residues" evidence="1">
    <location>
        <begin position="60"/>
        <end position="72"/>
    </location>
</feature>
<proteinExistence type="predicted"/>
<dbReference type="AlphaFoldDB" id="A0AAN9IWH3"/>
<protein>
    <submittedName>
        <fullName evidence="2">Uncharacterized protein</fullName>
    </submittedName>
</protein>